<evidence type="ECO:0000259" key="6">
    <source>
        <dbReference type="PROSITE" id="PS50977"/>
    </source>
</evidence>
<evidence type="ECO:0000313" key="8">
    <source>
        <dbReference type="Proteomes" id="UP000327000"/>
    </source>
</evidence>
<sequence>MAGGNRAGNPRTSIWLAEGKPAPRRRASADRSREQPGSLDRERIIAAAIRLLDAEGLTKFSMRRLAAELGVTAMSVYWYVDNKDDLLELVLDEVSGEMALPDPDAEDADWRDQLRQLAHEYRGMLVRHPWVARLVGQYLNIGPRSMRFSDATLRVLRRSGAEPSRISGSLGALFQFVYGFATVQTLYEERCRDAGLDQQEYLKEVSDSLTESPDFAERYSESMAMAQRLREEPLENLWERDFTVGLDTVIAGIEVMRDRLRDEEA</sequence>
<gene>
    <name evidence="7" type="ORF">FRZ00_09705</name>
</gene>
<dbReference type="InterPro" id="IPR001647">
    <property type="entry name" value="HTH_TetR"/>
</dbReference>
<dbReference type="SUPFAM" id="SSF46689">
    <property type="entry name" value="Homeodomain-like"/>
    <property type="match status" value="1"/>
</dbReference>
<dbReference type="EMBL" id="VOKX01000014">
    <property type="protein sequence ID" value="KAB7848545.1"/>
    <property type="molecule type" value="Genomic_DNA"/>
</dbReference>
<dbReference type="InterPro" id="IPR036271">
    <property type="entry name" value="Tet_transcr_reg_TetR-rel_C_sf"/>
</dbReference>
<organism evidence="7 8">
    <name type="scientific">Streptomyces mobaraensis</name>
    <name type="common">Streptoverticillium mobaraense</name>
    <dbReference type="NCBI Taxonomy" id="35621"/>
    <lineage>
        <taxon>Bacteria</taxon>
        <taxon>Bacillati</taxon>
        <taxon>Actinomycetota</taxon>
        <taxon>Actinomycetes</taxon>
        <taxon>Kitasatosporales</taxon>
        <taxon>Streptomycetaceae</taxon>
        <taxon>Streptomyces</taxon>
    </lineage>
</organism>
<feature type="DNA-binding region" description="H-T-H motif" evidence="4">
    <location>
        <begin position="61"/>
        <end position="80"/>
    </location>
</feature>
<dbReference type="SUPFAM" id="SSF48498">
    <property type="entry name" value="Tetracyclin repressor-like, C-terminal domain"/>
    <property type="match status" value="1"/>
</dbReference>
<dbReference type="PANTHER" id="PTHR30055:SF151">
    <property type="entry name" value="TRANSCRIPTIONAL REGULATORY PROTEIN"/>
    <property type="match status" value="1"/>
</dbReference>
<dbReference type="GO" id="GO:0045892">
    <property type="term" value="P:negative regulation of DNA-templated transcription"/>
    <property type="evidence" value="ECO:0007669"/>
    <property type="project" value="InterPro"/>
</dbReference>
<dbReference type="Pfam" id="PF02909">
    <property type="entry name" value="TetR_C_1"/>
    <property type="match status" value="1"/>
</dbReference>
<evidence type="ECO:0000256" key="1">
    <source>
        <dbReference type="ARBA" id="ARBA00023015"/>
    </source>
</evidence>
<dbReference type="OrthoDB" id="3214072at2"/>
<comment type="caution">
    <text evidence="7">The sequence shown here is derived from an EMBL/GenBank/DDBJ whole genome shotgun (WGS) entry which is preliminary data.</text>
</comment>
<evidence type="ECO:0000256" key="5">
    <source>
        <dbReference type="SAM" id="MobiDB-lite"/>
    </source>
</evidence>
<dbReference type="PANTHER" id="PTHR30055">
    <property type="entry name" value="HTH-TYPE TRANSCRIPTIONAL REGULATOR RUTR"/>
    <property type="match status" value="1"/>
</dbReference>
<keyword evidence="8" id="KW-1185">Reference proteome</keyword>
<dbReference type="RefSeq" id="WP_152263118.1">
    <property type="nucleotide sequence ID" value="NZ_VOKX01000014.1"/>
</dbReference>
<protein>
    <submittedName>
        <fullName evidence="7">TetR family transcriptional regulator</fullName>
    </submittedName>
</protein>
<keyword evidence="2 4" id="KW-0238">DNA-binding</keyword>
<reference evidence="7 8" key="1">
    <citation type="journal article" date="2019" name="Microb. Cell Fact.">
        <title>Exploring novel herbicidin analogues by transcriptional regulator overexpression and MS/MS molecular networking.</title>
        <authorList>
            <person name="Shi Y."/>
            <person name="Gu R."/>
            <person name="Li Y."/>
            <person name="Wang X."/>
            <person name="Ren W."/>
            <person name="Li X."/>
            <person name="Wang L."/>
            <person name="Xie Y."/>
            <person name="Hong B."/>
        </authorList>
    </citation>
    <scope>NUCLEOTIDE SEQUENCE [LARGE SCALE GENOMIC DNA]</scope>
    <source>
        <strain evidence="7 8">US-43</strain>
    </source>
</reference>
<evidence type="ECO:0000256" key="4">
    <source>
        <dbReference type="PROSITE-ProRule" id="PRU00335"/>
    </source>
</evidence>
<evidence type="ECO:0000256" key="3">
    <source>
        <dbReference type="ARBA" id="ARBA00023163"/>
    </source>
</evidence>
<evidence type="ECO:0000256" key="2">
    <source>
        <dbReference type="ARBA" id="ARBA00023125"/>
    </source>
</evidence>
<keyword evidence="3" id="KW-0804">Transcription</keyword>
<dbReference type="InterPro" id="IPR004111">
    <property type="entry name" value="Repressor_TetR_C"/>
</dbReference>
<dbReference type="AlphaFoldDB" id="A0A5N5WBN8"/>
<accession>A0A5N5WBN8</accession>
<feature type="region of interest" description="Disordered" evidence="5">
    <location>
        <begin position="1"/>
        <end position="38"/>
    </location>
</feature>
<dbReference type="PROSITE" id="PS50977">
    <property type="entry name" value="HTH_TETR_2"/>
    <property type="match status" value="1"/>
</dbReference>
<dbReference type="Proteomes" id="UP000327000">
    <property type="component" value="Unassembled WGS sequence"/>
</dbReference>
<name>A0A5N5WBN8_STRMB</name>
<dbReference type="Gene3D" id="1.10.357.10">
    <property type="entry name" value="Tetracycline Repressor, domain 2"/>
    <property type="match status" value="1"/>
</dbReference>
<dbReference type="PRINTS" id="PR00455">
    <property type="entry name" value="HTHTETR"/>
</dbReference>
<dbReference type="Gene3D" id="1.10.10.60">
    <property type="entry name" value="Homeodomain-like"/>
    <property type="match status" value="1"/>
</dbReference>
<dbReference type="GO" id="GO:0003700">
    <property type="term" value="F:DNA-binding transcription factor activity"/>
    <property type="evidence" value="ECO:0007669"/>
    <property type="project" value="TreeGrafter"/>
</dbReference>
<dbReference type="Pfam" id="PF00440">
    <property type="entry name" value="TetR_N"/>
    <property type="match status" value="1"/>
</dbReference>
<feature type="domain" description="HTH tetR-type" evidence="6">
    <location>
        <begin position="38"/>
        <end position="98"/>
    </location>
</feature>
<feature type="compositionally biased region" description="Basic and acidic residues" evidence="5">
    <location>
        <begin position="27"/>
        <end position="38"/>
    </location>
</feature>
<dbReference type="InterPro" id="IPR009057">
    <property type="entry name" value="Homeodomain-like_sf"/>
</dbReference>
<dbReference type="InterPro" id="IPR050109">
    <property type="entry name" value="HTH-type_TetR-like_transc_reg"/>
</dbReference>
<evidence type="ECO:0000313" key="7">
    <source>
        <dbReference type="EMBL" id="KAB7848545.1"/>
    </source>
</evidence>
<dbReference type="GO" id="GO:0000976">
    <property type="term" value="F:transcription cis-regulatory region binding"/>
    <property type="evidence" value="ECO:0007669"/>
    <property type="project" value="TreeGrafter"/>
</dbReference>
<keyword evidence="1" id="KW-0805">Transcription regulation</keyword>
<proteinExistence type="predicted"/>